<name>A0A0P9HNN7_PSESX</name>
<reference evidence="1 2" key="1">
    <citation type="submission" date="2015-09" db="EMBL/GenBank/DDBJ databases">
        <title>Genome announcement of multiple Pseudomonas syringae strains.</title>
        <authorList>
            <person name="Thakur S."/>
            <person name="Wang P.W."/>
            <person name="Gong Y."/>
            <person name="Weir B.S."/>
            <person name="Guttman D.S."/>
        </authorList>
    </citation>
    <scope>NUCLEOTIDE SEQUENCE [LARGE SCALE GENOMIC DNA]</scope>
    <source>
        <strain evidence="1 2">ICMP2802</strain>
    </source>
</reference>
<gene>
    <name evidence="1" type="ORF">ALO91_05859</name>
</gene>
<evidence type="ECO:0000313" key="2">
    <source>
        <dbReference type="Proteomes" id="UP000050297"/>
    </source>
</evidence>
<sequence length="546" mass="59887">MNRLASHRLSGTVAVVEQRAEQWRRCGHAAATLGQRQRGVFVAEQRCQMRMGRPDPGAHVLLSHGHPQRQGIDKHPQCPASPFATAHAPQQHRAEHNIITPAKAPKHLCPGEVMQARRAHSLQPGLSPQTLAQLDGQSLVCFFDAMAVAAHIVQTERQRRFIDVAEHLAEKTFVLFVGDAESGLGHVVTVRHRLAQGVGLAVQVRMDFVLDQFQGCMVDGDVMKQQHRHPALIDHVVGEGQPEQGCLADIEAVMPWVEALLQLLTCVASGRVNGDFAEHQISLSPDNLHWLGQAFPYDAGTQDVVAIDDLLQGRGELVETFPAGNRELCLQYVRVALPGGDMVIKNAFLQGRQRVDVLHIAHTARDAGHDGLDGGLVECYQRQHVRGDALAARRNRLSRNLHFIGLAAVILAGIDQFDQRRLVLAQHRQHGGLGEGLPLAADEQLVALDGKLHIFLFQYCQQFDHAHRTISILSVVAAYSKRVGCSKSDLTSASRPSWRMRSIRLTASSEWPPSSKKWSCRPTCETPSNACQISAISISLSPCGAS</sequence>
<protein>
    <submittedName>
        <fullName evidence="1">Uncharacterized protein</fullName>
    </submittedName>
</protein>
<proteinExistence type="predicted"/>
<comment type="caution">
    <text evidence="1">The sequence shown here is derived from an EMBL/GenBank/DDBJ whole genome shotgun (WGS) entry which is preliminary data.</text>
</comment>
<organism evidence="1 2">
    <name type="scientific">Pseudomonas syringae pv. aceris</name>
    <dbReference type="NCBI Taxonomy" id="199198"/>
    <lineage>
        <taxon>Bacteria</taxon>
        <taxon>Pseudomonadati</taxon>
        <taxon>Pseudomonadota</taxon>
        <taxon>Gammaproteobacteria</taxon>
        <taxon>Pseudomonadales</taxon>
        <taxon>Pseudomonadaceae</taxon>
        <taxon>Pseudomonas</taxon>
        <taxon>Pseudomonas syringae</taxon>
    </lineage>
</organism>
<dbReference type="Proteomes" id="UP000050297">
    <property type="component" value="Unassembled WGS sequence"/>
</dbReference>
<dbReference type="EMBL" id="LJPM01000195">
    <property type="protein sequence ID" value="KPW22284.1"/>
    <property type="molecule type" value="Genomic_DNA"/>
</dbReference>
<accession>A0A0P9HNN7</accession>
<dbReference type="AlphaFoldDB" id="A0A0P9HNN7"/>
<evidence type="ECO:0000313" key="1">
    <source>
        <dbReference type="EMBL" id="KPW22284.1"/>
    </source>
</evidence>